<comment type="caution">
    <text evidence="1">The sequence shown here is derived from an EMBL/GenBank/DDBJ whole genome shotgun (WGS) entry which is preliminary data.</text>
</comment>
<sequence>MMGVWYTGTFKNDERIYQKVIELHSQFVGEWKAQSPDGDFYTQALFQALPTLFAKHSVEKGGNVLGLDRETENMIIVQFNIAVKGVEQETLAREKSRQFGVALRAYGESVGCNVPWLYLNYADYYQDPLGSYGGVNIAKIRAAALKYDPDKVFQNRSPGGFKISRHLG</sequence>
<accession>A0AAN9YVT9</accession>
<proteinExistence type="predicted"/>
<protein>
    <submittedName>
        <fullName evidence="1">Uncharacterized protein</fullName>
    </submittedName>
</protein>
<evidence type="ECO:0000313" key="1">
    <source>
        <dbReference type="EMBL" id="KAK7756274.1"/>
    </source>
</evidence>
<keyword evidence="2" id="KW-1185">Reference proteome</keyword>
<evidence type="ECO:0000313" key="2">
    <source>
        <dbReference type="Proteomes" id="UP001320420"/>
    </source>
</evidence>
<dbReference type="EMBL" id="JAKJXP020000008">
    <property type="protein sequence ID" value="KAK7756274.1"/>
    <property type="molecule type" value="Genomic_DNA"/>
</dbReference>
<gene>
    <name evidence="1" type="ORF">SLS62_001870</name>
</gene>
<organism evidence="1 2">
    <name type="scientific">Diatrype stigma</name>
    <dbReference type="NCBI Taxonomy" id="117547"/>
    <lineage>
        <taxon>Eukaryota</taxon>
        <taxon>Fungi</taxon>
        <taxon>Dikarya</taxon>
        <taxon>Ascomycota</taxon>
        <taxon>Pezizomycotina</taxon>
        <taxon>Sordariomycetes</taxon>
        <taxon>Xylariomycetidae</taxon>
        <taxon>Xylariales</taxon>
        <taxon>Diatrypaceae</taxon>
        <taxon>Diatrype</taxon>
    </lineage>
</organism>
<dbReference type="Proteomes" id="UP001320420">
    <property type="component" value="Unassembled WGS sequence"/>
</dbReference>
<name>A0AAN9YVT9_9PEZI</name>
<dbReference type="AlphaFoldDB" id="A0AAN9YVT9"/>
<reference evidence="1 2" key="1">
    <citation type="submission" date="2024-02" db="EMBL/GenBank/DDBJ databases">
        <title>De novo assembly and annotation of 12 fungi associated with fruit tree decline syndrome in Ontario, Canada.</title>
        <authorList>
            <person name="Sulman M."/>
            <person name="Ellouze W."/>
            <person name="Ilyukhin E."/>
        </authorList>
    </citation>
    <scope>NUCLEOTIDE SEQUENCE [LARGE SCALE GENOMIC DNA]</scope>
    <source>
        <strain evidence="1 2">M11/M66-122</strain>
    </source>
</reference>